<feature type="domain" description="Xylose isomerase-like TIM barrel" evidence="1">
    <location>
        <begin position="20"/>
        <end position="257"/>
    </location>
</feature>
<proteinExistence type="predicted"/>
<evidence type="ECO:0000259" key="1">
    <source>
        <dbReference type="Pfam" id="PF01261"/>
    </source>
</evidence>
<organism evidence="2 3">
    <name type="scientific">Paraburkholderia terrae</name>
    <dbReference type="NCBI Taxonomy" id="311230"/>
    <lineage>
        <taxon>Bacteria</taxon>
        <taxon>Pseudomonadati</taxon>
        <taxon>Pseudomonadota</taxon>
        <taxon>Betaproteobacteria</taxon>
        <taxon>Burkholderiales</taxon>
        <taxon>Burkholderiaceae</taxon>
        <taxon>Paraburkholderia</taxon>
    </lineage>
</organism>
<dbReference type="SUPFAM" id="SSF51658">
    <property type="entry name" value="Xylose isomerase-like"/>
    <property type="match status" value="1"/>
</dbReference>
<dbReference type="InterPro" id="IPR050312">
    <property type="entry name" value="IolE/XylAMocC-like"/>
</dbReference>
<accession>A0ABM7TNH5</accession>
<reference evidence="2 3" key="1">
    <citation type="journal article" date="2022" name="Front. Microbiol.">
        <title>Identification and characterization of a novel class of self-sufficient cytochrome P450 hydroxylase involved in cyclohexanecarboxylate degradation in Paraburkholderia terrae strain KU-64.</title>
        <authorList>
            <person name="Yamamoto T."/>
            <person name="Hasegawa Y."/>
            <person name="Iwaki H."/>
        </authorList>
    </citation>
    <scope>NUCLEOTIDE SEQUENCE [LARGE SCALE GENOMIC DNA]</scope>
    <source>
        <strain evidence="2 3">KU-64</strain>
    </source>
</reference>
<dbReference type="Gene3D" id="3.20.20.150">
    <property type="entry name" value="Divalent-metal-dependent TIM barrel enzymes"/>
    <property type="match status" value="1"/>
</dbReference>
<dbReference type="Pfam" id="PF01261">
    <property type="entry name" value="AP_endonuc_2"/>
    <property type="match status" value="1"/>
</dbReference>
<evidence type="ECO:0000313" key="3">
    <source>
        <dbReference type="Proteomes" id="UP001319874"/>
    </source>
</evidence>
<dbReference type="InterPro" id="IPR013022">
    <property type="entry name" value="Xyl_isomerase-like_TIM-brl"/>
</dbReference>
<evidence type="ECO:0000313" key="2">
    <source>
        <dbReference type="EMBL" id="BCZ79814.1"/>
    </source>
</evidence>
<gene>
    <name evidence="2" type="ORF">PTKU64_34890</name>
</gene>
<dbReference type="Proteomes" id="UP001319874">
    <property type="component" value="Chromosome 2"/>
</dbReference>
<dbReference type="PANTHER" id="PTHR12110">
    <property type="entry name" value="HYDROXYPYRUVATE ISOMERASE"/>
    <property type="match status" value="1"/>
</dbReference>
<dbReference type="InterPro" id="IPR036237">
    <property type="entry name" value="Xyl_isomerase-like_sf"/>
</dbReference>
<protein>
    <submittedName>
        <fullName evidence="2">Epimerase</fullName>
    </submittedName>
</protein>
<keyword evidence="3" id="KW-1185">Reference proteome</keyword>
<sequence>MMTPGVFARTYAAKYPGDLFARIRADGFSAVQFNLSCAGLAALPETFPSGIGKSIAKAAREAGLALCALSGTYNMAHPDMAQRKRDRRGFENVMRVAHDMDVSLVTLCTGSRDTSNMWCAHPDNGSGEAWSALRGELDFALSLAEEFNLVLGIEPEPGNVIADAKLARKILDEAGSKRLGIVLDAANLLPPEAQPRQAEIVAEAAELLGGSLFLVHAKDIDRHGVVVPAGKGAVDLPAFVARMKSAGYDGPLVGHNFEESDAPGVAAYLTSIIRSQAS</sequence>
<dbReference type="EMBL" id="AP024956">
    <property type="protein sequence ID" value="BCZ79814.1"/>
    <property type="molecule type" value="Genomic_DNA"/>
</dbReference>
<name>A0ABM7TNH5_9BURK</name>